<dbReference type="AlphaFoldDB" id="A0AAV6NJV6"/>
<feature type="non-terminal residue" evidence="1">
    <location>
        <position position="1"/>
    </location>
</feature>
<sequence>MSWATGAFGCRPDFGLRGSHARTISSCWAVGFWAAGFRAGPRFFNFNGNLIQALFGYVATNKKSPLEQSGLNNGRRALISILDYRRTRNNSITKDKKQFNNP</sequence>
<comment type="caution">
    <text evidence="1">The sequence shown here is derived from an EMBL/GenBank/DDBJ whole genome shotgun (WGS) entry which is preliminary data.</text>
</comment>
<proteinExistence type="predicted"/>
<keyword evidence="2" id="KW-1185">Reference proteome</keyword>
<reference evidence="1 2" key="1">
    <citation type="journal article" date="2021" name="Hortic Res">
        <title>The domestication of Cucurbita argyrosperma as revealed by the genome of its wild relative.</title>
        <authorList>
            <person name="Barrera-Redondo J."/>
            <person name="Sanchez-de la Vega G."/>
            <person name="Aguirre-Liguori J.A."/>
            <person name="Castellanos-Morales G."/>
            <person name="Gutierrez-Guerrero Y.T."/>
            <person name="Aguirre-Dugua X."/>
            <person name="Aguirre-Planter E."/>
            <person name="Tenaillon M.I."/>
            <person name="Lira-Saade R."/>
            <person name="Eguiarte L.E."/>
        </authorList>
    </citation>
    <scope>NUCLEOTIDE SEQUENCE [LARGE SCALE GENOMIC DNA]</scope>
    <source>
        <strain evidence="1">JBR-2021</strain>
    </source>
</reference>
<name>A0AAV6NJV6_9ROSI</name>
<gene>
    <name evidence="1" type="primary">FH8</name>
    <name evidence="1" type="ORF">SDJN03_08802</name>
</gene>
<dbReference type="EMBL" id="JAGKQH010000005">
    <property type="protein sequence ID" value="KAG6599024.1"/>
    <property type="molecule type" value="Genomic_DNA"/>
</dbReference>
<protein>
    <submittedName>
        <fullName evidence="1">Formin-like protein 8</fullName>
    </submittedName>
</protein>
<dbReference type="Proteomes" id="UP000685013">
    <property type="component" value="Chromosome 5"/>
</dbReference>
<evidence type="ECO:0000313" key="2">
    <source>
        <dbReference type="Proteomes" id="UP000685013"/>
    </source>
</evidence>
<accession>A0AAV6NJV6</accession>
<organism evidence="1 2">
    <name type="scientific">Cucurbita argyrosperma subsp. sororia</name>
    <dbReference type="NCBI Taxonomy" id="37648"/>
    <lineage>
        <taxon>Eukaryota</taxon>
        <taxon>Viridiplantae</taxon>
        <taxon>Streptophyta</taxon>
        <taxon>Embryophyta</taxon>
        <taxon>Tracheophyta</taxon>
        <taxon>Spermatophyta</taxon>
        <taxon>Magnoliopsida</taxon>
        <taxon>eudicotyledons</taxon>
        <taxon>Gunneridae</taxon>
        <taxon>Pentapetalae</taxon>
        <taxon>rosids</taxon>
        <taxon>fabids</taxon>
        <taxon>Cucurbitales</taxon>
        <taxon>Cucurbitaceae</taxon>
        <taxon>Cucurbiteae</taxon>
        <taxon>Cucurbita</taxon>
    </lineage>
</organism>
<evidence type="ECO:0000313" key="1">
    <source>
        <dbReference type="EMBL" id="KAG6599024.1"/>
    </source>
</evidence>